<evidence type="ECO:0000256" key="4">
    <source>
        <dbReference type="ARBA" id="ARBA00022692"/>
    </source>
</evidence>
<keyword evidence="3" id="KW-1003">Cell membrane</keyword>
<feature type="transmembrane region" description="Helical" evidence="7">
    <location>
        <begin position="350"/>
        <end position="369"/>
    </location>
</feature>
<dbReference type="InterPro" id="IPR002656">
    <property type="entry name" value="Acyl_transf_3_dom"/>
</dbReference>
<evidence type="ECO:0000256" key="3">
    <source>
        <dbReference type="ARBA" id="ARBA00022475"/>
    </source>
</evidence>
<feature type="domain" description="Acyltransferase 3" evidence="8">
    <location>
        <begin position="24"/>
        <end position="366"/>
    </location>
</feature>
<keyword evidence="4 7" id="KW-0812">Transmembrane</keyword>
<feature type="transmembrane region" description="Helical" evidence="7">
    <location>
        <begin position="234"/>
        <end position="254"/>
    </location>
</feature>
<dbReference type="PANTHER" id="PTHR40074">
    <property type="entry name" value="O-ACETYLTRANSFERASE WECH"/>
    <property type="match status" value="1"/>
</dbReference>
<evidence type="ECO:0000256" key="1">
    <source>
        <dbReference type="ARBA" id="ARBA00004651"/>
    </source>
</evidence>
<dbReference type="GO" id="GO:0016787">
    <property type="term" value="F:hydrolase activity"/>
    <property type="evidence" value="ECO:0007669"/>
    <property type="project" value="UniProtKB-KW"/>
</dbReference>
<accession>A0A1H4MGH4</accession>
<gene>
    <name evidence="9" type="ORF">SAMN04489806_1868</name>
</gene>
<dbReference type="EMBL" id="FNRY01000001">
    <property type="protein sequence ID" value="SEB82220.1"/>
    <property type="molecule type" value="Genomic_DNA"/>
</dbReference>
<name>A0A1H4MGH4_9MICO</name>
<dbReference type="RefSeq" id="WP_245723595.1">
    <property type="nucleotide sequence ID" value="NZ_FNRY01000001.1"/>
</dbReference>
<keyword evidence="9" id="KW-0378">Hydrolase</keyword>
<dbReference type="Pfam" id="PF01757">
    <property type="entry name" value="Acyl_transf_3"/>
    <property type="match status" value="1"/>
</dbReference>
<keyword evidence="9" id="KW-0012">Acyltransferase</keyword>
<comment type="subcellular location">
    <subcellularLocation>
        <location evidence="1">Cell membrane</location>
        <topology evidence="1">Multi-pass membrane protein</topology>
    </subcellularLocation>
</comment>
<sequence>MSTIALPEIPRTTAPERRARTRDASIDLVRAACLVLVVLLHALMVGVSVDAAGAPVFENTAEGTAWFVPLSWVMQMMPLFFIVGGFSSITAFRRHRDSGRPSAAFVAARMHRLLRPALIAVVTVVAALVIMLACGLPADIVAIAGFRVSQPLWFLGVYILCQALVPVMVRAHENARLLTLVVLAFAVVGVDAATMGSGIPALGFANLGFVWLLLQQFGFWLADGSLDRLSRDSRGALGVGALAALLVVTGLGVYSPDMYVNLNPPTAALVLLGVAHLAFLSLAQPWLRRCAARPRVGAAMSAIGTRSMSVYVWHMPVLIGLAGFSVLASTALAVPLPAPGTPGWWLTRPLWFMIALLATALVALAAGRFENGRPATPSASTTRVTASAMLGAGSVVLLLATQFAIPGALIAAALMLVALRLAKNPPSEGHGRYSRVMPSTTSRS</sequence>
<protein>
    <submittedName>
        <fullName evidence="9">Peptidoglycan/LPS O-acetylase OafA/YrhL, contains acyltransferase and SGNH-hydrolase domains</fullName>
    </submittedName>
</protein>
<evidence type="ECO:0000256" key="7">
    <source>
        <dbReference type="SAM" id="Phobius"/>
    </source>
</evidence>
<feature type="transmembrane region" description="Helical" evidence="7">
    <location>
        <begin position="152"/>
        <end position="170"/>
    </location>
</feature>
<feature type="transmembrane region" description="Helical" evidence="7">
    <location>
        <begin position="28"/>
        <end position="49"/>
    </location>
</feature>
<evidence type="ECO:0000256" key="5">
    <source>
        <dbReference type="ARBA" id="ARBA00022989"/>
    </source>
</evidence>
<evidence type="ECO:0000256" key="2">
    <source>
        <dbReference type="ARBA" id="ARBA00007400"/>
    </source>
</evidence>
<keyword evidence="6 7" id="KW-0472">Membrane</keyword>
<evidence type="ECO:0000313" key="10">
    <source>
        <dbReference type="Proteomes" id="UP000199183"/>
    </source>
</evidence>
<feature type="transmembrane region" description="Helical" evidence="7">
    <location>
        <begin position="69"/>
        <end position="92"/>
    </location>
</feature>
<dbReference type="GO" id="GO:0005886">
    <property type="term" value="C:plasma membrane"/>
    <property type="evidence" value="ECO:0007669"/>
    <property type="project" value="UniProtKB-SubCell"/>
</dbReference>
<feature type="transmembrane region" description="Helical" evidence="7">
    <location>
        <begin position="201"/>
        <end position="222"/>
    </location>
</feature>
<comment type="similarity">
    <text evidence="2">Belongs to the acyltransferase 3 family.</text>
</comment>
<evidence type="ECO:0000256" key="6">
    <source>
        <dbReference type="ARBA" id="ARBA00023136"/>
    </source>
</evidence>
<evidence type="ECO:0000259" key="8">
    <source>
        <dbReference type="Pfam" id="PF01757"/>
    </source>
</evidence>
<reference evidence="9 10" key="1">
    <citation type="submission" date="2016-10" db="EMBL/GenBank/DDBJ databases">
        <authorList>
            <person name="de Groot N.N."/>
        </authorList>
    </citation>
    <scope>NUCLEOTIDE SEQUENCE [LARGE SCALE GENOMIC DNA]</scope>
    <source>
        <strain evidence="9 10">DSM 21799</strain>
    </source>
</reference>
<feature type="transmembrane region" description="Helical" evidence="7">
    <location>
        <begin position="266"/>
        <end position="287"/>
    </location>
</feature>
<feature type="transmembrane region" description="Helical" evidence="7">
    <location>
        <begin position="113"/>
        <end position="146"/>
    </location>
</feature>
<evidence type="ECO:0000313" key="9">
    <source>
        <dbReference type="EMBL" id="SEB82220.1"/>
    </source>
</evidence>
<dbReference type="GO" id="GO:0016413">
    <property type="term" value="F:O-acetyltransferase activity"/>
    <property type="evidence" value="ECO:0007669"/>
    <property type="project" value="TreeGrafter"/>
</dbReference>
<dbReference type="Proteomes" id="UP000199183">
    <property type="component" value="Unassembled WGS sequence"/>
</dbReference>
<dbReference type="PANTHER" id="PTHR40074:SF2">
    <property type="entry name" value="O-ACETYLTRANSFERASE WECH"/>
    <property type="match status" value="1"/>
</dbReference>
<feature type="transmembrane region" description="Helical" evidence="7">
    <location>
        <begin position="177"/>
        <end position="195"/>
    </location>
</feature>
<dbReference type="AlphaFoldDB" id="A0A1H4MGH4"/>
<feature type="transmembrane region" description="Helical" evidence="7">
    <location>
        <begin position="308"/>
        <end position="330"/>
    </location>
</feature>
<dbReference type="STRING" id="640635.SAMN04489806_1868"/>
<organism evidence="9 10">
    <name type="scientific">Paramicrobacterium humi</name>
    <dbReference type="NCBI Taxonomy" id="640635"/>
    <lineage>
        <taxon>Bacteria</taxon>
        <taxon>Bacillati</taxon>
        <taxon>Actinomycetota</taxon>
        <taxon>Actinomycetes</taxon>
        <taxon>Micrococcales</taxon>
        <taxon>Microbacteriaceae</taxon>
        <taxon>Paramicrobacterium</taxon>
    </lineage>
</organism>
<keyword evidence="10" id="KW-1185">Reference proteome</keyword>
<proteinExistence type="inferred from homology"/>
<keyword evidence="5 7" id="KW-1133">Transmembrane helix</keyword>
<keyword evidence="9" id="KW-0808">Transferase</keyword>
<dbReference type="GO" id="GO:0009246">
    <property type="term" value="P:enterobacterial common antigen biosynthetic process"/>
    <property type="evidence" value="ECO:0007669"/>
    <property type="project" value="TreeGrafter"/>
</dbReference>